<dbReference type="Proteomes" id="UP000516055">
    <property type="component" value="Segment"/>
</dbReference>
<evidence type="ECO:0000313" key="3">
    <source>
        <dbReference type="Proteomes" id="UP000516055"/>
    </source>
</evidence>
<sequence>MSSSSSNMGCTYRNHQHRSPLATGCVDANGSLPKSTQEAQTWECHDQITPVRAS</sequence>
<organism evidence="2 3">
    <name type="scientific">Mycobacterium phage Royals2015</name>
    <dbReference type="NCBI Taxonomy" id="2768139"/>
    <lineage>
        <taxon>Viruses</taxon>
        <taxon>Duplodnaviria</taxon>
        <taxon>Heunggongvirae</taxon>
        <taxon>Uroviricota</taxon>
        <taxon>Caudoviricetes</taxon>
        <taxon>Gracegardnervirinae</taxon>
        <taxon>Cheoctovirus</taxon>
        <taxon>Cheoctovirus royals2015</taxon>
    </lineage>
</organism>
<gene>
    <name evidence="2" type="primary">45</name>
    <name evidence="2" type="ORF">SEA_ROYALS2015_45</name>
</gene>
<evidence type="ECO:0000313" key="2">
    <source>
        <dbReference type="EMBL" id="QNO12424.1"/>
    </source>
</evidence>
<proteinExistence type="predicted"/>
<name>A0A7G9W1B1_9CAUD</name>
<keyword evidence="3" id="KW-1185">Reference proteome</keyword>
<evidence type="ECO:0000256" key="1">
    <source>
        <dbReference type="SAM" id="MobiDB-lite"/>
    </source>
</evidence>
<reference evidence="2 3" key="1">
    <citation type="submission" date="2020-08" db="EMBL/GenBank/DDBJ databases">
        <authorList>
            <person name="Alfieri S."/>
            <person name="Ashwill K."/>
            <person name="Asthana M."/>
            <person name="Bauer J."/>
            <person name="Bebar X."/>
            <person name="Biddinger S."/>
            <person name="Burns N."/>
            <person name="Chan J."/>
            <person name="Chan M."/>
            <person name="Choi J."/>
            <person name="Clark S."/>
            <person name="Damge R."/>
            <person name="Dervishian S."/>
            <person name="Dextre A."/>
            <person name="Didat O."/>
            <person name="Dyvik A."/>
            <person name="Easton A."/>
            <person name="Ettestad S."/>
            <person name="Fields J."/>
            <person name="Fitzgerald B."/>
            <person name="Fleck G."/>
            <person name="Forkpah E."/>
            <person name="Garimella S."/>
            <person name="Geer N."/>
            <person name="Gin A."/>
            <person name="Gopalrathnam A."/>
            <person name="Granat V."/>
            <person name="Heffner S."/>
            <person name="Hegarty A."/>
            <person name="Jensen M."/>
            <person name="Kerstiens E."/>
            <person name="Kmetz C."/>
            <person name="Krampen I."/>
            <person name="Lee G."/>
            <person name="Leland M."/>
            <person name="Levine C."/>
            <person name="Lietzke E."/>
            <person name="Long J."/>
            <person name="Maher J."/>
            <person name="Mavity S."/>
            <person name="Mitchell G."/>
            <person name="Mollenhauer J."/>
            <person name="Moses M."/>
            <person name="Murata S."/>
            <person name="Nelson Z."/>
            <person name="Nguyen V."/>
            <person name="Nicole B."/>
            <person name="Niebrugge K."/>
            <person name="Nieters J."/>
            <person name="Noland R."/>
            <person name="Novak L."/>
            <person name="Okekeogbu I."/>
            <person name="Oparah L."/>
            <person name="Pecher S."/>
            <person name="Pegg A."/>
            <person name="Powell J."/>
            <person name="Prakash M."/>
            <person name="Pruitt D."/>
            <person name="Renwick S."/>
            <person name="Rickus G."/>
            <person name="Riedel J."/>
            <person name="Sahai R."/>
            <person name="Saylor D."/>
            <person name="Schacht M."/>
            <person name="Schmitt W."/>
            <person name="Shao K."/>
            <person name="Singh E."/>
            <person name="Slaughter B."/>
            <person name="Smith G."/>
            <person name="Sorrell T."/>
            <person name="Stickels A."/>
            <person name="Szadowski H."/>
            <person name="Thomas R."/>
            <person name="Thompson M."/>
            <person name="Tully C."/>
            <person name="Uli A."/>
            <person name="Ventura A."/>
            <person name="Welsh I."/>
            <person name="Whitfield D."/>
            <person name="Clase K."/>
            <person name="Balish M.F."/>
            <person name="Garlena R.A."/>
            <person name="Russell D.A."/>
            <person name="Pope W.H."/>
            <person name="Jacobs-Sera D."/>
            <person name="Hatfull G.F."/>
        </authorList>
    </citation>
    <scope>NUCLEOTIDE SEQUENCE [LARGE SCALE GENOMIC DNA]</scope>
</reference>
<protein>
    <submittedName>
        <fullName evidence="2">Uncharacterized protein</fullName>
    </submittedName>
</protein>
<dbReference type="RefSeq" id="YP_009961976.1">
    <property type="nucleotide sequence ID" value="NC_051705.1"/>
</dbReference>
<accession>A0A7G9W1B1</accession>
<dbReference type="EMBL" id="MT897904">
    <property type="protein sequence ID" value="QNO12424.1"/>
    <property type="molecule type" value="Genomic_DNA"/>
</dbReference>
<dbReference type="KEGG" id="vg:60333544"/>
<dbReference type="GeneID" id="60333544"/>
<feature type="region of interest" description="Disordered" evidence="1">
    <location>
        <begin position="24"/>
        <end position="54"/>
    </location>
</feature>